<protein>
    <submittedName>
        <fullName evidence="3">IS21 family transposase</fullName>
    </submittedName>
</protein>
<name>A0A556P6B4_9BACI</name>
<evidence type="ECO:0000313" key="3">
    <source>
        <dbReference type="EMBL" id="TSJ59930.1"/>
    </source>
</evidence>
<reference evidence="3 4" key="1">
    <citation type="submission" date="2019-07" db="EMBL/GenBank/DDBJ databases">
        <title>Allobacillus sp. nov. SKP isolated from shrimp paste of Euphausiacea.</title>
        <authorList>
            <person name="Kanchanasin P."/>
            <person name="Tanasupawat S."/>
            <person name="Shi W."/>
            <person name="Wu L."/>
            <person name="Ma J."/>
        </authorList>
    </citation>
    <scope>NUCLEOTIDE SEQUENCE [LARGE SCALE GENOMIC DNA]</scope>
    <source>
        <strain evidence="3 4">SKP4-8</strain>
    </source>
</reference>
<keyword evidence="4" id="KW-1185">Reference proteome</keyword>
<dbReference type="InterPro" id="IPR054353">
    <property type="entry name" value="IstA-like_C"/>
</dbReference>
<dbReference type="OrthoDB" id="92877at2"/>
<dbReference type="InterPro" id="IPR012337">
    <property type="entry name" value="RNaseH-like_sf"/>
</dbReference>
<sequence>ESMEDAALPLESFPGTAQVDFGTAPFKYHSELIDLPYLVMSFPHSNSFYFQVFPSENTECLLEGLQRMFRHMGGVPATIRFDNLSPAVKKIRAKGERELTDTFERFVLHYGFKYEFCNPGKGNEKGHVEAMVKYVRNNFLLPENTVINLNQFNETLWELAEQDRNRLHYEKEVLQSELFKEDQENWLVLPEKNFDCAIYQNVKADKYGIVTIDKKQYSTSPRFAKQKVSVCITFNTVVIFNEINDVIVKHSRLYGIKRRSMIWQPYLDLLSKRPRAIKYSSLYEQFPPTWSEYLNSCTEEEQKSALRLLGELLKNDDFTLLNEALKMASTHGHPSADQIKHCFYSLLNQSNTYEAIKPSIPVPKVPDVARGLTHYDSLFQTGGEVR</sequence>
<dbReference type="Gene3D" id="3.30.420.10">
    <property type="entry name" value="Ribonuclease H-like superfamily/Ribonuclease H"/>
    <property type="match status" value="1"/>
</dbReference>
<dbReference type="Proteomes" id="UP000316425">
    <property type="component" value="Unassembled WGS sequence"/>
</dbReference>
<evidence type="ECO:0000313" key="4">
    <source>
        <dbReference type="Proteomes" id="UP000316425"/>
    </source>
</evidence>
<comment type="similarity">
    <text evidence="1">Belongs to the transposase IS21/IS408/IS1162 family.</text>
</comment>
<accession>A0A556P6B4</accession>
<evidence type="ECO:0000259" key="2">
    <source>
        <dbReference type="PROSITE" id="PS50994"/>
    </source>
</evidence>
<gene>
    <name evidence="3" type="ORF">FPQ13_12945</name>
</gene>
<dbReference type="AlphaFoldDB" id="A0A556P6B4"/>
<dbReference type="InterPro" id="IPR036397">
    <property type="entry name" value="RNaseH_sf"/>
</dbReference>
<dbReference type="SUPFAM" id="SSF53098">
    <property type="entry name" value="Ribonuclease H-like"/>
    <property type="match status" value="1"/>
</dbReference>
<organism evidence="3 4">
    <name type="scientific">Allobacillus salarius</name>
    <dbReference type="NCBI Taxonomy" id="1955272"/>
    <lineage>
        <taxon>Bacteria</taxon>
        <taxon>Bacillati</taxon>
        <taxon>Bacillota</taxon>
        <taxon>Bacilli</taxon>
        <taxon>Bacillales</taxon>
        <taxon>Bacillaceae</taxon>
        <taxon>Allobacillus</taxon>
    </lineage>
</organism>
<dbReference type="Pfam" id="PF22483">
    <property type="entry name" value="Mu-transpos_C_2"/>
    <property type="match status" value="1"/>
</dbReference>
<dbReference type="InterPro" id="IPR001584">
    <property type="entry name" value="Integrase_cat-core"/>
</dbReference>
<dbReference type="NCBIfam" id="NF033546">
    <property type="entry name" value="transpos_IS21"/>
    <property type="match status" value="1"/>
</dbReference>
<feature type="domain" description="Integrase catalytic" evidence="2">
    <location>
        <begin position="10"/>
        <end position="183"/>
    </location>
</feature>
<dbReference type="EMBL" id="VMHE01000057">
    <property type="protein sequence ID" value="TSJ59930.1"/>
    <property type="molecule type" value="Genomic_DNA"/>
</dbReference>
<dbReference type="GO" id="GO:0015074">
    <property type="term" value="P:DNA integration"/>
    <property type="evidence" value="ECO:0007669"/>
    <property type="project" value="InterPro"/>
</dbReference>
<comment type="caution">
    <text evidence="3">The sequence shown here is derived from an EMBL/GenBank/DDBJ whole genome shotgun (WGS) entry which is preliminary data.</text>
</comment>
<dbReference type="RefSeq" id="WP_144089733.1">
    <property type="nucleotide sequence ID" value="NZ_VMHE01000057.1"/>
</dbReference>
<dbReference type="PROSITE" id="PS50994">
    <property type="entry name" value="INTEGRASE"/>
    <property type="match status" value="1"/>
</dbReference>
<evidence type="ECO:0000256" key="1">
    <source>
        <dbReference type="ARBA" id="ARBA00009277"/>
    </source>
</evidence>
<dbReference type="GO" id="GO:0003676">
    <property type="term" value="F:nucleic acid binding"/>
    <property type="evidence" value="ECO:0007669"/>
    <property type="project" value="InterPro"/>
</dbReference>
<feature type="non-terminal residue" evidence="3">
    <location>
        <position position="1"/>
    </location>
</feature>
<proteinExistence type="inferred from homology"/>
<dbReference type="PANTHER" id="PTHR35004">
    <property type="entry name" value="TRANSPOSASE RV3428C-RELATED"/>
    <property type="match status" value="1"/>
</dbReference>